<reference evidence="1 2" key="1">
    <citation type="submission" date="2017-01" db="EMBL/GenBank/DDBJ databases">
        <authorList>
            <person name="Wolfgang W.J."/>
            <person name="Cole J."/>
            <person name="Wroblewski D."/>
            <person name="Mcginnis J."/>
            <person name="Musser K.A."/>
        </authorList>
    </citation>
    <scope>NUCLEOTIDE SEQUENCE [LARGE SCALE GENOMIC DNA]</scope>
    <source>
        <strain evidence="1 2">93087</strain>
    </source>
</reference>
<organism evidence="1 2">
    <name type="scientific">Neisseria dumasiana</name>
    <dbReference type="NCBI Taxonomy" id="1931275"/>
    <lineage>
        <taxon>Bacteria</taxon>
        <taxon>Pseudomonadati</taxon>
        <taxon>Pseudomonadota</taxon>
        <taxon>Betaproteobacteria</taxon>
        <taxon>Neisseriales</taxon>
        <taxon>Neisseriaceae</taxon>
        <taxon>Neisseria</taxon>
    </lineage>
</organism>
<accession>A0ABX3WJG3</accession>
<gene>
    <name evidence="1" type="ORF">BV913_09365</name>
</gene>
<proteinExistence type="predicted"/>
<keyword evidence="2" id="KW-1185">Reference proteome</keyword>
<dbReference type="Proteomes" id="UP000193346">
    <property type="component" value="Unassembled WGS sequence"/>
</dbReference>
<protein>
    <submittedName>
        <fullName evidence="1">Uncharacterized protein</fullName>
    </submittedName>
</protein>
<evidence type="ECO:0000313" key="2">
    <source>
        <dbReference type="Proteomes" id="UP000193346"/>
    </source>
</evidence>
<comment type="caution">
    <text evidence="1">The sequence shown here is derived from an EMBL/GenBank/DDBJ whole genome shotgun (WGS) entry which is preliminary data.</text>
</comment>
<sequence>MPNATAACSVKRKPVFDISDGLFNFIRLINSSFAGNKTIKTNGKAVAQLNFPNKRLDYDFKAPFA</sequence>
<dbReference type="EMBL" id="MTAC01000025">
    <property type="protein sequence ID" value="OSI32817.1"/>
    <property type="molecule type" value="Genomic_DNA"/>
</dbReference>
<evidence type="ECO:0000313" key="1">
    <source>
        <dbReference type="EMBL" id="OSI32817.1"/>
    </source>
</evidence>
<name>A0ABX3WJG3_9NEIS</name>